<keyword evidence="3" id="KW-1185">Reference proteome</keyword>
<dbReference type="KEGG" id="tpla:ElP_32540"/>
<sequence length="178" mass="19495">MRADRRRSGIDPPLFVRPLTPDEHQAIRAGLRSPSAFTLRRCRILAASAEGLKPSQIAPRCGRPSQTARNALRAFAAEGTDCLREKSHRPASARPGIDDAGCERPRALLHRSPRDFGEPTSLWTPEPAAGAAFAEGLTARLVSGEAIRQALERLGVGWRRAEDWITSPGPSYLRKERA</sequence>
<reference evidence="2 3" key="1">
    <citation type="submission" date="2019-02" db="EMBL/GenBank/DDBJ databases">
        <title>Deep-cultivation of Planctomycetes and their phenomic and genomic characterization uncovers novel biology.</title>
        <authorList>
            <person name="Wiegand S."/>
            <person name="Jogler M."/>
            <person name="Boedeker C."/>
            <person name="Pinto D."/>
            <person name="Vollmers J."/>
            <person name="Rivas-Marin E."/>
            <person name="Kohn T."/>
            <person name="Peeters S.H."/>
            <person name="Heuer A."/>
            <person name="Rast P."/>
            <person name="Oberbeckmann S."/>
            <person name="Bunk B."/>
            <person name="Jeske O."/>
            <person name="Meyerdierks A."/>
            <person name="Storesund J.E."/>
            <person name="Kallscheuer N."/>
            <person name="Luecker S."/>
            <person name="Lage O.M."/>
            <person name="Pohl T."/>
            <person name="Merkel B.J."/>
            <person name="Hornburger P."/>
            <person name="Mueller R.-W."/>
            <person name="Bruemmer F."/>
            <person name="Labrenz M."/>
            <person name="Spormann A.M."/>
            <person name="Op den Camp H."/>
            <person name="Overmann J."/>
            <person name="Amann R."/>
            <person name="Jetten M.S.M."/>
            <person name="Mascher T."/>
            <person name="Medema M.H."/>
            <person name="Devos D.P."/>
            <person name="Kaster A.-K."/>
            <person name="Ovreas L."/>
            <person name="Rohde M."/>
            <person name="Galperin M.Y."/>
            <person name="Jogler C."/>
        </authorList>
    </citation>
    <scope>NUCLEOTIDE SEQUENCE [LARGE SCALE GENOMIC DNA]</scope>
    <source>
        <strain evidence="2 3">ElP</strain>
    </source>
</reference>
<proteinExistence type="predicted"/>
<accession>A0A518H3C9</accession>
<evidence type="ECO:0000313" key="3">
    <source>
        <dbReference type="Proteomes" id="UP000317835"/>
    </source>
</evidence>
<dbReference type="RefSeq" id="WP_197447024.1">
    <property type="nucleotide sequence ID" value="NZ_CP036426.1"/>
</dbReference>
<dbReference type="AlphaFoldDB" id="A0A518H3C9"/>
<gene>
    <name evidence="2" type="ORF">ElP_32540</name>
</gene>
<dbReference type="Pfam" id="PF13384">
    <property type="entry name" value="HTH_23"/>
    <property type="match status" value="1"/>
</dbReference>
<protein>
    <submittedName>
        <fullName evidence="2">Uncharacterized protein</fullName>
    </submittedName>
</protein>
<organism evidence="2 3">
    <name type="scientific">Tautonia plasticadhaerens</name>
    <dbReference type="NCBI Taxonomy" id="2527974"/>
    <lineage>
        <taxon>Bacteria</taxon>
        <taxon>Pseudomonadati</taxon>
        <taxon>Planctomycetota</taxon>
        <taxon>Planctomycetia</taxon>
        <taxon>Isosphaerales</taxon>
        <taxon>Isosphaeraceae</taxon>
        <taxon>Tautonia</taxon>
    </lineage>
</organism>
<evidence type="ECO:0000313" key="2">
    <source>
        <dbReference type="EMBL" id="QDV35351.1"/>
    </source>
</evidence>
<feature type="region of interest" description="Disordered" evidence="1">
    <location>
        <begin position="83"/>
        <end position="102"/>
    </location>
</feature>
<dbReference type="SUPFAM" id="SSF46689">
    <property type="entry name" value="Homeodomain-like"/>
    <property type="match status" value="1"/>
</dbReference>
<name>A0A518H3C9_9BACT</name>
<dbReference type="EMBL" id="CP036426">
    <property type="protein sequence ID" value="QDV35351.1"/>
    <property type="molecule type" value="Genomic_DNA"/>
</dbReference>
<feature type="region of interest" description="Disordered" evidence="1">
    <location>
        <begin position="1"/>
        <end position="22"/>
    </location>
</feature>
<dbReference type="InterPro" id="IPR009057">
    <property type="entry name" value="Homeodomain-like_sf"/>
</dbReference>
<dbReference type="Proteomes" id="UP000317835">
    <property type="component" value="Chromosome"/>
</dbReference>
<evidence type="ECO:0000256" key="1">
    <source>
        <dbReference type="SAM" id="MobiDB-lite"/>
    </source>
</evidence>